<dbReference type="Proteomes" id="UP000237983">
    <property type="component" value="Unassembled WGS sequence"/>
</dbReference>
<dbReference type="AlphaFoldDB" id="A0A2T0VC38"/>
<feature type="region of interest" description="Disordered" evidence="1">
    <location>
        <begin position="38"/>
        <end position="57"/>
    </location>
</feature>
<feature type="compositionally biased region" description="Low complexity" evidence="1">
    <location>
        <begin position="42"/>
        <end position="57"/>
    </location>
</feature>
<evidence type="ECO:0000313" key="2">
    <source>
        <dbReference type="EMBL" id="PRY67712.1"/>
    </source>
</evidence>
<evidence type="ECO:0000256" key="1">
    <source>
        <dbReference type="SAM" id="MobiDB-lite"/>
    </source>
</evidence>
<accession>A0A2T0VC38</accession>
<proteinExistence type="predicted"/>
<reference evidence="2 3" key="1">
    <citation type="submission" date="2018-03" db="EMBL/GenBank/DDBJ databases">
        <title>Genomic Encyclopedia of Type Strains, Phase III (KMG-III): the genomes of soil and plant-associated and newly described type strains.</title>
        <authorList>
            <person name="Whitman W."/>
        </authorList>
    </citation>
    <scope>NUCLEOTIDE SEQUENCE [LARGE SCALE GENOMIC DNA]</scope>
    <source>
        <strain evidence="2 3">CGMCC 1.12484</strain>
    </source>
</reference>
<evidence type="ECO:0000313" key="3">
    <source>
        <dbReference type="Proteomes" id="UP000237983"/>
    </source>
</evidence>
<evidence type="ECO:0008006" key="4">
    <source>
        <dbReference type="Google" id="ProtNLM"/>
    </source>
</evidence>
<gene>
    <name evidence="2" type="ORF">B0I08_106321</name>
</gene>
<comment type="caution">
    <text evidence="2">The sequence shown here is derived from an EMBL/GenBank/DDBJ whole genome shotgun (WGS) entry which is preliminary data.</text>
</comment>
<keyword evidence="3" id="KW-1185">Reference proteome</keyword>
<sequence length="209" mass="21347">MAAALVAALVIALVAVLGLSAAGLLAFGPADSTATAPLTAGSTPGADSSDTATTSSPAPLFASDEEALAAASAAYAAFLDATDSVIADGGAAPERIDEFATPDVARFEKEGVQRFVENGYQLAGRSRLTAAQFQSHSVDARGSHVATIYACVDISEVDVFNAKGESVVAPDRSDQTAFEVTFTQSPEDRTRLIVMANDVWEGGGICRAS</sequence>
<protein>
    <recommendedName>
        <fullName evidence="4">Mce-associated membrane protein</fullName>
    </recommendedName>
</protein>
<name>A0A2T0VC38_9MICO</name>
<organism evidence="2 3">
    <name type="scientific">Glaciihabitans tibetensis</name>
    <dbReference type="NCBI Taxonomy" id="1266600"/>
    <lineage>
        <taxon>Bacteria</taxon>
        <taxon>Bacillati</taxon>
        <taxon>Actinomycetota</taxon>
        <taxon>Actinomycetes</taxon>
        <taxon>Micrococcales</taxon>
        <taxon>Microbacteriaceae</taxon>
        <taxon>Glaciihabitans</taxon>
    </lineage>
</organism>
<dbReference type="EMBL" id="PVTL01000006">
    <property type="protein sequence ID" value="PRY67712.1"/>
    <property type="molecule type" value="Genomic_DNA"/>
</dbReference>